<feature type="compositionally biased region" description="Polar residues" evidence="4">
    <location>
        <begin position="255"/>
        <end position="269"/>
    </location>
</feature>
<feature type="compositionally biased region" description="Basic and acidic residues" evidence="4">
    <location>
        <begin position="207"/>
        <end position="217"/>
    </location>
</feature>
<feature type="region of interest" description="Disordered" evidence="4">
    <location>
        <begin position="664"/>
        <end position="691"/>
    </location>
</feature>
<dbReference type="InterPro" id="IPR036047">
    <property type="entry name" value="F-box-like_dom_sf"/>
</dbReference>
<dbReference type="SUPFAM" id="SSF81383">
    <property type="entry name" value="F-box domain"/>
    <property type="match status" value="1"/>
</dbReference>
<protein>
    <submittedName>
        <fullName evidence="6">WD40 repeat-containing protein</fullName>
    </submittedName>
</protein>
<dbReference type="AlphaFoldDB" id="A0A2P6N504"/>
<keyword evidence="2" id="KW-0677">Repeat</keyword>
<dbReference type="EMBL" id="MDYQ01000200">
    <property type="protein sequence ID" value="PRP79039.1"/>
    <property type="molecule type" value="Genomic_DNA"/>
</dbReference>
<proteinExistence type="predicted"/>
<dbReference type="Pfam" id="PF12937">
    <property type="entry name" value="F-box-like"/>
    <property type="match status" value="1"/>
</dbReference>
<dbReference type="InParanoid" id="A0A2P6N504"/>
<dbReference type="InterPro" id="IPR001810">
    <property type="entry name" value="F-box_dom"/>
</dbReference>
<evidence type="ECO:0000259" key="5">
    <source>
        <dbReference type="Pfam" id="PF12937"/>
    </source>
</evidence>
<feature type="compositionally biased region" description="Polar residues" evidence="4">
    <location>
        <begin position="230"/>
        <end position="247"/>
    </location>
</feature>
<dbReference type="SMART" id="SM00320">
    <property type="entry name" value="WD40"/>
    <property type="match status" value="6"/>
</dbReference>
<comment type="caution">
    <text evidence="6">The sequence shown here is derived from an EMBL/GenBank/DDBJ whole genome shotgun (WGS) entry which is preliminary data.</text>
</comment>
<dbReference type="PANTHER" id="PTHR22847">
    <property type="entry name" value="WD40 REPEAT PROTEIN"/>
    <property type="match status" value="1"/>
</dbReference>
<keyword evidence="1 3" id="KW-0853">WD repeat</keyword>
<dbReference type="Gene3D" id="2.130.10.10">
    <property type="entry name" value="YVTN repeat-like/Quinoprotein amine dehydrogenase"/>
    <property type="match status" value="3"/>
</dbReference>
<evidence type="ECO:0000313" key="6">
    <source>
        <dbReference type="EMBL" id="PRP79039.1"/>
    </source>
</evidence>
<dbReference type="PROSITE" id="PS00678">
    <property type="entry name" value="WD_REPEATS_1"/>
    <property type="match status" value="1"/>
</dbReference>
<keyword evidence="7" id="KW-1185">Reference proteome</keyword>
<dbReference type="GO" id="GO:1990234">
    <property type="term" value="C:transferase complex"/>
    <property type="evidence" value="ECO:0007669"/>
    <property type="project" value="UniProtKB-ARBA"/>
</dbReference>
<dbReference type="PANTHER" id="PTHR22847:SF637">
    <property type="entry name" value="WD REPEAT DOMAIN 5B"/>
    <property type="match status" value="1"/>
</dbReference>
<name>A0A2P6N504_9EUKA</name>
<reference evidence="6 7" key="1">
    <citation type="journal article" date="2018" name="Genome Biol. Evol.">
        <title>Multiple Roots of Fruiting Body Formation in Amoebozoa.</title>
        <authorList>
            <person name="Hillmann F."/>
            <person name="Forbes G."/>
            <person name="Novohradska S."/>
            <person name="Ferling I."/>
            <person name="Riege K."/>
            <person name="Groth M."/>
            <person name="Westermann M."/>
            <person name="Marz M."/>
            <person name="Spaller T."/>
            <person name="Winckler T."/>
            <person name="Schaap P."/>
            <person name="Glockner G."/>
        </authorList>
    </citation>
    <scope>NUCLEOTIDE SEQUENCE [LARGE SCALE GENOMIC DNA]</scope>
    <source>
        <strain evidence="6 7">Jena</strain>
    </source>
</reference>
<feature type="compositionally biased region" description="Polar residues" evidence="4">
    <location>
        <begin position="664"/>
        <end position="678"/>
    </location>
</feature>
<feature type="repeat" description="WD" evidence="3">
    <location>
        <begin position="529"/>
        <end position="569"/>
    </location>
</feature>
<dbReference type="InterPro" id="IPR036322">
    <property type="entry name" value="WD40_repeat_dom_sf"/>
</dbReference>
<evidence type="ECO:0000256" key="4">
    <source>
        <dbReference type="SAM" id="MobiDB-lite"/>
    </source>
</evidence>
<dbReference type="STRING" id="1890364.A0A2P6N504"/>
<dbReference type="InterPro" id="IPR019775">
    <property type="entry name" value="WD40_repeat_CS"/>
</dbReference>
<dbReference type="SUPFAM" id="SSF50978">
    <property type="entry name" value="WD40 repeat-like"/>
    <property type="match status" value="2"/>
</dbReference>
<evidence type="ECO:0000256" key="1">
    <source>
        <dbReference type="ARBA" id="ARBA00022574"/>
    </source>
</evidence>
<feature type="domain" description="F-box" evidence="5">
    <location>
        <begin position="23"/>
        <end position="66"/>
    </location>
</feature>
<dbReference type="Pfam" id="PF00400">
    <property type="entry name" value="WD40"/>
    <property type="match status" value="3"/>
</dbReference>
<evidence type="ECO:0000256" key="2">
    <source>
        <dbReference type="ARBA" id="ARBA00022737"/>
    </source>
</evidence>
<dbReference type="InterPro" id="IPR001680">
    <property type="entry name" value="WD40_rpt"/>
</dbReference>
<accession>A0A2P6N504</accession>
<dbReference type="PROSITE" id="PS50294">
    <property type="entry name" value="WD_REPEATS_REGION"/>
    <property type="match status" value="2"/>
</dbReference>
<feature type="region of interest" description="Disordered" evidence="4">
    <location>
        <begin position="207"/>
        <end position="270"/>
    </location>
</feature>
<sequence length="691" mass="75904">MLKPTKQPSFAGECVQMGADIMILPVDIMLNLLINHVDPSQILNLSETCRAFRSLCSEPHLWKGIVKKHFPNFHQRLCLRALGKSTTWRQSLHEPLSPMITARPNALQSINWKGEYFQRTRIQNNWRKGVYSVAVMEMHRDAVTCVDFGDKWLVTGSTDGSLRVIELRPHLHSSATSTPVMDSPMIHSGGYHSGVFQSPSIADRFKTSAKMKEKERSSTPSIVPSREDTSFSQMKTGFSNLLNNAPKQGSPALAPSSNKSLTKSSNGTNLKERGRLTVSYGYVPKPKTLGVPIPVTPPKTRVLTGGIPEALLGNSKQPTAATAVTDIFIHDLPVQLPEIMLHDWNVLPRYLHPIQCNFEITCLALDDHNGLVAAGGPNGRLIFSTVSQKNATPTPLEGHTGDVRYVHAADKTVISASSDRTARIWSLDTGSHVVLGDHESAVNRVMLTEREAFTGTEDGILRIWKRDGTLTHVYRGGEGSITGILYSITEEKEYVWISTSSGNITGHIIHRPQSEESQVKESNVADVTLKGHTGPVNTIRLQGHDRLLSGSTDKTAAVWNLKNGKRESVHSTAAPVTFLDSSTDNNMLVYATQYDLFVSSLKRQDAHDEGEVYLHIKNELWVSCLLSDDTLVISGSNDGKVTIMDFSVRREDLVEEEVVEASPAVSTTGVSPTGNTPNGGAFSGFFKKKKK</sequence>
<dbReference type="InterPro" id="IPR015943">
    <property type="entry name" value="WD40/YVTN_repeat-like_dom_sf"/>
</dbReference>
<organism evidence="6 7">
    <name type="scientific">Planoprotostelium fungivorum</name>
    <dbReference type="NCBI Taxonomy" id="1890364"/>
    <lineage>
        <taxon>Eukaryota</taxon>
        <taxon>Amoebozoa</taxon>
        <taxon>Evosea</taxon>
        <taxon>Variosea</taxon>
        <taxon>Cavosteliida</taxon>
        <taxon>Cavosteliaceae</taxon>
        <taxon>Planoprotostelium</taxon>
    </lineage>
</organism>
<feature type="repeat" description="WD" evidence="3">
    <location>
        <begin position="396"/>
        <end position="435"/>
    </location>
</feature>
<dbReference type="Gene3D" id="1.20.1280.50">
    <property type="match status" value="1"/>
</dbReference>
<dbReference type="PROSITE" id="PS50082">
    <property type="entry name" value="WD_REPEATS_2"/>
    <property type="match status" value="2"/>
</dbReference>
<dbReference type="OrthoDB" id="308449at2759"/>
<dbReference type="Proteomes" id="UP000241769">
    <property type="component" value="Unassembled WGS sequence"/>
</dbReference>
<gene>
    <name evidence="6" type="ORF">PROFUN_13200</name>
</gene>
<evidence type="ECO:0000256" key="3">
    <source>
        <dbReference type="PROSITE-ProRule" id="PRU00221"/>
    </source>
</evidence>
<evidence type="ECO:0000313" key="7">
    <source>
        <dbReference type="Proteomes" id="UP000241769"/>
    </source>
</evidence>